<evidence type="ECO:0000313" key="3">
    <source>
        <dbReference type="EMBL" id="VEP14869.1"/>
    </source>
</evidence>
<name>A0A563VU16_9CYAN</name>
<feature type="region of interest" description="Disordered" evidence="1">
    <location>
        <begin position="35"/>
        <end position="54"/>
    </location>
</feature>
<dbReference type="AlphaFoldDB" id="A0A563VU16"/>
<feature type="transmembrane region" description="Helical" evidence="2">
    <location>
        <begin position="7"/>
        <end position="28"/>
    </location>
</feature>
<evidence type="ECO:0000256" key="1">
    <source>
        <dbReference type="SAM" id="MobiDB-lite"/>
    </source>
</evidence>
<reference evidence="3 4" key="1">
    <citation type="submission" date="2019-01" db="EMBL/GenBank/DDBJ databases">
        <authorList>
            <person name="Brito A."/>
        </authorList>
    </citation>
    <scope>NUCLEOTIDE SEQUENCE [LARGE SCALE GENOMIC DNA]</scope>
    <source>
        <strain evidence="3">1</strain>
    </source>
</reference>
<organism evidence="3 4">
    <name type="scientific">Hyella patelloides LEGE 07179</name>
    <dbReference type="NCBI Taxonomy" id="945734"/>
    <lineage>
        <taxon>Bacteria</taxon>
        <taxon>Bacillati</taxon>
        <taxon>Cyanobacteriota</taxon>
        <taxon>Cyanophyceae</taxon>
        <taxon>Pleurocapsales</taxon>
        <taxon>Hyellaceae</taxon>
        <taxon>Hyella</taxon>
    </lineage>
</organism>
<gene>
    <name evidence="3" type="ORF">H1P_2930006</name>
</gene>
<keyword evidence="2" id="KW-0472">Membrane</keyword>
<dbReference type="EMBL" id="CAACVJ010000216">
    <property type="protein sequence ID" value="VEP14869.1"/>
    <property type="molecule type" value="Genomic_DNA"/>
</dbReference>
<keyword evidence="2" id="KW-1133">Transmembrane helix</keyword>
<evidence type="ECO:0000313" key="4">
    <source>
        <dbReference type="Proteomes" id="UP000320055"/>
    </source>
</evidence>
<proteinExistence type="predicted"/>
<sequence>MLKNFAIARYLVLWEIAIVVFLTLTYSYSVSSETTFSSSNSSSDKPHSLPVSVETQRSCPSDLSELTNLLIQDLPNYSNRVIQRTQDSHQDAGIDNYIVAAGQPELEPLNLPQINYGSTMSETTEQIFFTTLERQYSNQQKIERETYHWLFVTLTESGWHLVTMYSRFGHATKNTLPTPPTESSNGIIGQAVSLWLRDCRESLALR</sequence>
<dbReference type="RefSeq" id="WP_186376171.1">
    <property type="nucleotide sequence ID" value="NZ_LR214035.1"/>
</dbReference>
<protein>
    <submittedName>
        <fullName evidence="3">Uncharacterized protein</fullName>
    </submittedName>
</protein>
<keyword evidence="2" id="KW-0812">Transmembrane</keyword>
<accession>A0A563VU16</accession>
<dbReference type="Proteomes" id="UP000320055">
    <property type="component" value="Unassembled WGS sequence"/>
</dbReference>
<keyword evidence="4" id="KW-1185">Reference proteome</keyword>
<evidence type="ECO:0000256" key="2">
    <source>
        <dbReference type="SAM" id="Phobius"/>
    </source>
</evidence>